<gene>
    <name evidence="3" type="ORF">AAHA92_31762</name>
</gene>
<dbReference type="PANTHER" id="PTHR10688:SF3">
    <property type="entry name" value="PWWP DOMAIN-CONTAINING PROTEIN 6"/>
    <property type="match status" value="1"/>
</dbReference>
<dbReference type="Gene3D" id="2.30.30.140">
    <property type="match status" value="1"/>
</dbReference>
<dbReference type="AlphaFoldDB" id="A0ABD1FII1"/>
<dbReference type="PROSITE" id="PS50812">
    <property type="entry name" value="PWWP"/>
    <property type="match status" value="1"/>
</dbReference>
<dbReference type="EMBL" id="JBEAFC010000014">
    <property type="protein sequence ID" value="KAL1531645.1"/>
    <property type="molecule type" value="Genomic_DNA"/>
</dbReference>
<dbReference type="SMART" id="SM00293">
    <property type="entry name" value="PWWP"/>
    <property type="match status" value="1"/>
</dbReference>
<dbReference type="PANTHER" id="PTHR10688">
    <property type="entry name" value="PWWP DOMAIN-CONTAINING PROTEIN"/>
    <property type="match status" value="1"/>
</dbReference>
<feature type="region of interest" description="Disordered" evidence="1">
    <location>
        <begin position="1"/>
        <end position="32"/>
    </location>
</feature>
<dbReference type="InterPro" id="IPR052657">
    <property type="entry name" value="PDP_family_Arabidopsis"/>
</dbReference>
<keyword evidence="4" id="KW-1185">Reference proteome</keyword>
<feature type="compositionally biased region" description="Polar residues" evidence="1">
    <location>
        <begin position="345"/>
        <end position="358"/>
    </location>
</feature>
<evidence type="ECO:0000259" key="2">
    <source>
        <dbReference type="PROSITE" id="PS50812"/>
    </source>
</evidence>
<feature type="region of interest" description="Disordered" evidence="1">
    <location>
        <begin position="315"/>
        <end position="475"/>
    </location>
</feature>
<dbReference type="SUPFAM" id="SSF63748">
    <property type="entry name" value="Tudor/PWWP/MBT"/>
    <property type="match status" value="1"/>
</dbReference>
<proteinExistence type="predicted"/>
<feature type="compositionally biased region" description="Basic and acidic residues" evidence="1">
    <location>
        <begin position="379"/>
        <end position="394"/>
    </location>
</feature>
<dbReference type="CDD" id="cd05162">
    <property type="entry name" value="PWWP"/>
    <property type="match status" value="1"/>
</dbReference>
<feature type="region of interest" description="Disordered" evidence="1">
    <location>
        <begin position="505"/>
        <end position="543"/>
    </location>
</feature>
<name>A0ABD1FII1_SALDI</name>
<comment type="caution">
    <text evidence="3">The sequence shown here is derived from an EMBL/GenBank/DDBJ whole genome shotgun (WGS) entry which is preliminary data.</text>
</comment>
<sequence length="819" mass="89322">MASLEDVAEAKIVSDEPGSEMGVSDAEPKGDRTKVLNLRKCDAVVSEQVVESEVIVESSVNVNGSEGEFGKSCDENDGNVENSLEEMRDCKPTGGEQLDVMDVDGCEGGAGDTMDDKEDGFRVGDFVWGKIKSHPWWPGQVYDPEDASEFAMARKQEGRLLVAFFGDGSCSWCSLSQLVPFVDKFSEMSRDSSSKSFLNAVQTATDEVGRLMELEMTCKCVPEEKRESLVKPEVINAGLRAGVVVPEVDVCRLSLPEYEPADVLDRVAQLAKVVSVGDALDLAVLRSWLSAFCYFTGGRTLTVYHEPFDIEGLEEKNRDVNGTGDGLGVPVEVPVLGPQDDDWLSSPTARSVNSQVPSESKVLHRRKQRSVAELMGENKNVKPDKEGTDVEKSTTTRKRKKDNEQPSSTAKRGKKRKAEVSLFPMITDAKDDGANRGKLSRKPKEIDVSTAEEAYEARDDSDTVSTPRERKRSKYLSPPYTNLAWRLGSSSFKSLSSFKSVAQVENGEATKTGGELTETATSQPISMDNGPTGSVSDTRSQTVKDGKKLSFPVSDVDVPVNELLLEIQRAALDPFYLSKKGSLDTVWAFVSALRSSTYLHGSDYKIYLKRQSALSQLRIVSNGRAEEKTANRSPEENTPIASKTPKKTKKSASVAKSSVESEKGRTLPCLTLSFTPGFPLPSKKLVVGLFGKFGSLSAKKTKVEKDSHSIRVVYTKDSDAEAAFESSSSTCPFGSENVSYSLQRCPAGSKSRPPEAGGLVSDLSTIKQKLEITTAIVENYCSRFSSEEESGLKDEMKLLMEKTETVGEMVRVIAEKSTS</sequence>
<feature type="domain" description="PWWP" evidence="2">
    <location>
        <begin position="123"/>
        <end position="184"/>
    </location>
</feature>
<organism evidence="3 4">
    <name type="scientific">Salvia divinorum</name>
    <name type="common">Maria pastora</name>
    <name type="synonym">Diviner's sage</name>
    <dbReference type="NCBI Taxonomy" id="28513"/>
    <lineage>
        <taxon>Eukaryota</taxon>
        <taxon>Viridiplantae</taxon>
        <taxon>Streptophyta</taxon>
        <taxon>Embryophyta</taxon>
        <taxon>Tracheophyta</taxon>
        <taxon>Spermatophyta</taxon>
        <taxon>Magnoliopsida</taxon>
        <taxon>eudicotyledons</taxon>
        <taxon>Gunneridae</taxon>
        <taxon>Pentapetalae</taxon>
        <taxon>asterids</taxon>
        <taxon>lamiids</taxon>
        <taxon>Lamiales</taxon>
        <taxon>Lamiaceae</taxon>
        <taxon>Nepetoideae</taxon>
        <taxon>Mentheae</taxon>
        <taxon>Salviinae</taxon>
        <taxon>Salvia</taxon>
        <taxon>Salvia subgen. Calosphace</taxon>
    </lineage>
</organism>
<dbReference type="InterPro" id="IPR000313">
    <property type="entry name" value="PWWP_dom"/>
</dbReference>
<evidence type="ECO:0000256" key="1">
    <source>
        <dbReference type="SAM" id="MobiDB-lite"/>
    </source>
</evidence>
<feature type="region of interest" description="Disordered" evidence="1">
    <location>
        <begin position="624"/>
        <end position="659"/>
    </location>
</feature>
<protein>
    <submittedName>
        <fullName evidence="3">PWWP domain-containing protein 6-like</fullName>
    </submittedName>
</protein>
<feature type="compositionally biased region" description="Low complexity" evidence="1">
    <location>
        <begin position="328"/>
        <end position="338"/>
    </location>
</feature>
<evidence type="ECO:0000313" key="4">
    <source>
        <dbReference type="Proteomes" id="UP001567538"/>
    </source>
</evidence>
<reference evidence="3 4" key="1">
    <citation type="submission" date="2024-06" db="EMBL/GenBank/DDBJ databases">
        <title>A chromosome level genome sequence of Diviner's sage (Salvia divinorum).</title>
        <authorList>
            <person name="Ford S.A."/>
            <person name="Ro D.-K."/>
            <person name="Ness R.W."/>
            <person name="Phillips M.A."/>
        </authorList>
    </citation>
    <scope>NUCLEOTIDE SEQUENCE [LARGE SCALE GENOMIC DNA]</scope>
    <source>
        <strain evidence="3">SAF-2024a</strain>
        <tissue evidence="3">Leaf</tissue>
    </source>
</reference>
<feature type="compositionally biased region" description="Basic and acidic residues" evidence="1">
    <location>
        <begin position="624"/>
        <end position="635"/>
    </location>
</feature>
<accession>A0ABD1FII1</accession>
<dbReference type="Proteomes" id="UP001567538">
    <property type="component" value="Unassembled WGS sequence"/>
</dbReference>
<dbReference type="Pfam" id="PF00855">
    <property type="entry name" value="PWWP"/>
    <property type="match status" value="1"/>
</dbReference>
<feature type="compositionally biased region" description="Polar residues" evidence="1">
    <location>
        <begin position="518"/>
        <end position="541"/>
    </location>
</feature>
<evidence type="ECO:0000313" key="3">
    <source>
        <dbReference type="EMBL" id="KAL1531645.1"/>
    </source>
</evidence>